<evidence type="ECO:0008006" key="5">
    <source>
        <dbReference type="Google" id="ProtNLM"/>
    </source>
</evidence>
<protein>
    <recommendedName>
        <fullName evidence="5">Lipoprotein</fullName>
    </recommendedName>
</protein>
<dbReference type="PROSITE" id="PS51257">
    <property type="entry name" value="PROKAR_LIPOPROTEIN"/>
    <property type="match status" value="1"/>
</dbReference>
<name>A0A2J6NKP2_9LACO</name>
<dbReference type="OrthoDB" id="2329972at2"/>
<evidence type="ECO:0000256" key="2">
    <source>
        <dbReference type="SAM" id="SignalP"/>
    </source>
</evidence>
<dbReference type="EMBL" id="PNFV01000014">
    <property type="protein sequence ID" value="PMB81917.1"/>
    <property type="molecule type" value="Genomic_DNA"/>
</dbReference>
<feature type="signal peptide" evidence="2">
    <location>
        <begin position="1"/>
        <end position="22"/>
    </location>
</feature>
<keyword evidence="2" id="KW-0732">Signal</keyword>
<dbReference type="Proteomes" id="UP000239920">
    <property type="component" value="Unassembled WGS sequence"/>
</dbReference>
<sequence length="234" mass="24938">MNRTFKKVVLGAATLSASVLLAACGQQTTSSQSASRHSSSATPSAESESSKAYHSANKLIKQDHYQAAYNKLNNVSHRSQQVNNLSTDLAGYLDAKEQYSNGNYDQAASKLTNLKSSSPAMKNAYTALQNKITNAKKMSSSGVVSSGSNNVTSSSASSSSASSQVVSDQNSSNAVNNFANKMGFHGNGYQITPTTKNGNSYRFEVRQNNQDNTVANMVGIYQYNDQTGIATKIQ</sequence>
<feature type="region of interest" description="Disordered" evidence="1">
    <location>
        <begin position="29"/>
        <end position="54"/>
    </location>
</feature>
<proteinExistence type="predicted"/>
<feature type="compositionally biased region" description="Low complexity" evidence="1">
    <location>
        <begin position="29"/>
        <end position="47"/>
    </location>
</feature>
<evidence type="ECO:0000256" key="1">
    <source>
        <dbReference type="SAM" id="MobiDB-lite"/>
    </source>
</evidence>
<comment type="caution">
    <text evidence="3">The sequence shown here is derived from an EMBL/GenBank/DDBJ whole genome shotgun (WGS) entry which is preliminary data.</text>
</comment>
<gene>
    <name evidence="3" type="ORF">CK797_08530</name>
</gene>
<evidence type="ECO:0000313" key="3">
    <source>
        <dbReference type="EMBL" id="PMB81917.1"/>
    </source>
</evidence>
<feature type="chain" id="PRO_5038665964" description="Lipoprotein" evidence="2">
    <location>
        <begin position="23"/>
        <end position="234"/>
    </location>
</feature>
<organism evidence="3 4">
    <name type="scientific">Limosilactobacillus pontis</name>
    <dbReference type="NCBI Taxonomy" id="35787"/>
    <lineage>
        <taxon>Bacteria</taxon>
        <taxon>Bacillati</taxon>
        <taxon>Bacillota</taxon>
        <taxon>Bacilli</taxon>
        <taxon>Lactobacillales</taxon>
        <taxon>Lactobacillaceae</taxon>
        <taxon>Limosilactobacillus</taxon>
    </lineage>
</organism>
<evidence type="ECO:0000313" key="4">
    <source>
        <dbReference type="Proteomes" id="UP000239920"/>
    </source>
</evidence>
<accession>A0A2J6NKP2</accession>
<dbReference type="AlphaFoldDB" id="A0A2J6NKP2"/>
<feature type="region of interest" description="Disordered" evidence="1">
    <location>
        <begin position="139"/>
        <end position="174"/>
    </location>
</feature>
<dbReference type="RefSeq" id="WP_104689318.1">
    <property type="nucleotide sequence ID" value="NZ_JBKTHY010000015.1"/>
</dbReference>
<reference evidence="3 4" key="1">
    <citation type="submission" date="2017-09" db="EMBL/GenBank/DDBJ databases">
        <title>Bacterial strain isolated from the female urinary microbiota.</title>
        <authorList>
            <person name="Thomas-White K."/>
            <person name="Kumar N."/>
            <person name="Forster S."/>
            <person name="Putonti C."/>
            <person name="Lawley T."/>
            <person name="Wolfe A.J."/>
        </authorList>
    </citation>
    <scope>NUCLEOTIDE SEQUENCE [LARGE SCALE GENOMIC DNA]</scope>
    <source>
        <strain evidence="3 4">UMB0683</strain>
    </source>
</reference>